<sequence>MSAMGWTNPVLGELKSHWQWSATADDNAREETVPISFYKGLIDAYLVNPNDTPKRNLGLLALTVGVNEWG</sequence>
<comment type="caution">
    <text evidence="1">The sequence shown here is derived from an EMBL/GenBank/DDBJ whole genome shotgun (WGS) entry which is preliminary data.</text>
</comment>
<reference evidence="1" key="1">
    <citation type="submission" date="2022-09" db="EMBL/GenBank/DDBJ databases">
        <title>Isolation and characterization of 3-chlorobenzoate degrading bacteria from soils in Shizuoka.</title>
        <authorList>
            <person name="Ifat A."/>
            <person name="Ogawa N."/>
            <person name="Kimbara K."/>
            <person name="Moriuchi R."/>
            <person name="Dohra H."/>
            <person name="Shintani M."/>
        </authorList>
    </citation>
    <scope>NUCLEOTIDE SEQUENCE</scope>
    <source>
        <strain evidence="1">19CS4-2</strain>
    </source>
</reference>
<organism evidence="1 2">
    <name type="scientific">Caballeronia novacaledonica</name>
    <dbReference type="NCBI Taxonomy" id="1544861"/>
    <lineage>
        <taxon>Bacteria</taxon>
        <taxon>Pseudomonadati</taxon>
        <taxon>Pseudomonadota</taxon>
        <taxon>Betaproteobacteria</taxon>
        <taxon>Burkholderiales</taxon>
        <taxon>Burkholderiaceae</taxon>
        <taxon>Caballeronia</taxon>
    </lineage>
</organism>
<dbReference type="Proteomes" id="UP001055111">
    <property type="component" value="Unassembled WGS sequence"/>
</dbReference>
<accession>A0AA37MUL9</accession>
<evidence type="ECO:0000313" key="1">
    <source>
        <dbReference type="EMBL" id="GJH29309.1"/>
    </source>
</evidence>
<dbReference type="AlphaFoldDB" id="A0AA37MUL9"/>
<gene>
    <name evidence="1" type="ORF">CBA19CS42_32355</name>
</gene>
<protein>
    <submittedName>
        <fullName evidence="1">Uncharacterized protein</fullName>
    </submittedName>
</protein>
<dbReference type="RefSeq" id="WP_238216543.1">
    <property type="nucleotide sequence ID" value="NZ_BPUS01000021.1"/>
</dbReference>
<proteinExistence type="predicted"/>
<name>A0AA37MUL9_9BURK</name>
<dbReference type="EMBL" id="BPUS01000021">
    <property type="protein sequence ID" value="GJH29309.1"/>
    <property type="molecule type" value="Genomic_DNA"/>
</dbReference>
<evidence type="ECO:0000313" key="2">
    <source>
        <dbReference type="Proteomes" id="UP001055111"/>
    </source>
</evidence>